<evidence type="ECO:0000313" key="2">
    <source>
        <dbReference type="EMBL" id="AJK70125.1"/>
    </source>
</evidence>
<keyword evidence="3" id="KW-1185">Reference proteome</keyword>
<feature type="compositionally biased region" description="Low complexity" evidence="1">
    <location>
        <begin position="170"/>
        <end position="179"/>
    </location>
</feature>
<dbReference type="HOGENOM" id="CLU_1501083_0_0_11"/>
<feature type="compositionally biased region" description="Basic residues" evidence="1">
    <location>
        <begin position="133"/>
        <end position="144"/>
    </location>
</feature>
<dbReference type="KEGG" id="cmq:B840_12785"/>
<accession>A0A0B6TX14</accession>
<dbReference type="RefSeq" id="WP_052491232.1">
    <property type="nucleotide sequence ID" value="NZ_CP007792.1"/>
</dbReference>
<geneLocation type="plasmid" evidence="2 3">
    <name>pCmarinum1</name>
</geneLocation>
<evidence type="ECO:0000313" key="3">
    <source>
        <dbReference type="Proteomes" id="UP000031928"/>
    </source>
</evidence>
<name>A0A0B6TX14_9CORY</name>
<gene>
    <name evidence="2" type="ORF">B840_12785</name>
</gene>
<organism evidence="2 3">
    <name type="scientific">Corynebacterium marinum DSM 44953</name>
    <dbReference type="NCBI Taxonomy" id="1224162"/>
    <lineage>
        <taxon>Bacteria</taxon>
        <taxon>Bacillati</taxon>
        <taxon>Actinomycetota</taxon>
        <taxon>Actinomycetes</taxon>
        <taxon>Mycobacteriales</taxon>
        <taxon>Corynebacteriaceae</taxon>
        <taxon>Corynebacterium</taxon>
    </lineage>
</organism>
<protein>
    <submittedName>
        <fullName evidence="2">Uncharacterized protein</fullName>
    </submittedName>
</protein>
<dbReference type="Proteomes" id="UP000031928">
    <property type="component" value="Plasmid pCmarinum1"/>
</dbReference>
<evidence type="ECO:0000256" key="1">
    <source>
        <dbReference type="SAM" id="MobiDB-lite"/>
    </source>
</evidence>
<dbReference type="AlphaFoldDB" id="A0A0B6TX14"/>
<proteinExistence type="predicted"/>
<sequence length="179" mass="19414">MPPGSDRQWSAAEALLHSFPTSLGLAPRAVRLAKRGVTRVNYAFLASEIDENDPSLHCAARLADSWGVDLRVFAFSPSGLADQSFHDKFDFTSELIDEWREHSLAVMDRSYDVLGEFFPDLSGDSDIGSGKAGRVRSMHSRGRRVICSSSAPPHPARGNEFSSVSPPPNSSGTSTSPFC</sequence>
<reference evidence="2 3" key="1">
    <citation type="submission" date="2014-05" db="EMBL/GenBank/DDBJ databases">
        <title>Complete genome sequence of Corynebacterium marinum DSM 44953.</title>
        <authorList>
            <person name="Schaffert L."/>
            <person name="Albersmeier A."/>
            <person name="Kalinowski J."/>
            <person name="Ruckert C."/>
        </authorList>
    </citation>
    <scope>NUCLEOTIDE SEQUENCE [LARGE SCALE GENOMIC DNA]</scope>
    <source>
        <strain evidence="2 3">DSM 44953</strain>
        <plasmid evidence="2 3">pCmarinum1</plasmid>
    </source>
</reference>
<dbReference type="OrthoDB" id="5242641at2"/>
<feature type="region of interest" description="Disordered" evidence="1">
    <location>
        <begin position="129"/>
        <end position="179"/>
    </location>
</feature>
<dbReference type="EMBL" id="CP007792">
    <property type="protein sequence ID" value="AJK70125.1"/>
    <property type="molecule type" value="Genomic_DNA"/>
</dbReference>
<keyword evidence="2" id="KW-0614">Plasmid</keyword>